<dbReference type="Gene3D" id="3.20.20.80">
    <property type="entry name" value="Glycosidases"/>
    <property type="match status" value="1"/>
</dbReference>
<proteinExistence type="predicted"/>
<sequence>MPSNLLYKLASAAAFLMPRPTRDLYAWRIRRSGTFDREYYGRISHGINPLYRAFPIRHYTRFGESLGWQPNETFSPSAYLRLNPDLRDREIRPFEHYLRHGQAENRVFRELLDGGLAGDAAATEVVDLRALAARGRPGRSRFAVVIHLYYLDIWDEFETVLSEAGIEFDLFVTITHFAEGSVELRDRIRAAHPEAVVVLMPNHGRDIFPFVHLVGAGLLSGYEAVCKIHSKRSPHRVDGDAWRNHLVTGLLPAVGTPDLLEAFLDDPSASLWVADGQHYRETQWWGSNLVTTDHMLRRIEIAADPERLSFPAGSMYWLKPALVDMIRGLQLTETDFEPERRQVDGTTAHAFERALGYMAEDGGRRIVQTSQLEFTPDPPVRRAPSFVSAFYLPQFHRTPENDAWWGRGFTEWTAASAATRNFACHAQPQLPGALGFYDLTRPEVMGEQAAMARAAGIDAFCTYFYWFDGRRILEAPIDNLMDRPEIEFPFYLCWANESWRRNWDGQSGEVLLEQGYREGFESALARDTARYMRDPRYARPDGARPRFVIYRPTDMPDPTASVARLRAAWQEEGVGEVELGAVLFHVRGEAEIADDLFDFHIEMPPHDLVSGADYIVGGPTPPPRDFGLMPGFRGLIYDYRRVAENALSPEYAARLPANTIAGIMPSWDNTARRGPSAHIAWGANPMTFERWLERLCAERLDQSYRGEIIVNAWNEWAEKAMLEPSRQYGDAMLRVLERHSGAKAPGLASQTQ</sequence>
<keyword evidence="2" id="KW-1185">Reference proteome</keyword>
<organism evidence="1 2">
    <name type="scientific">Jannaschia seosinensis</name>
    <dbReference type="NCBI Taxonomy" id="313367"/>
    <lineage>
        <taxon>Bacteria</taxon>
        <taxon>Pseudomonadati</taxon>
        <taxon>Pseudomonadota</taxon>
        <taxon>Alphaproteobacteria</taxon>
        <taxon>Rhodobacterales</taxon>
        <taxon>Roseobacteraceae</taxon>
        <taxon>Jannaschia</taxon>
    </lineage>
</organism>
<dbReference type="InterPro" id="IPR007739">
    <property type="entry name" value="RgpF"/>
</dbReference>
<evidence type="ECO:0000313" key="1">
    <source>
        <dbReference type="EMBL" id="CUH39123.1"/>
    </source>
</evidence>
<dbReference type="PANTHER" id="PTHR41244:SF1">
    <property type="entry name" value="GLYCOSYLTRANSFERASE"/>
    <property type="match status" value="1"/>
</dbReference>
<protein>
    <submittedName>
        <fullName evidence="1">Rhamnan synthesis protein F</fullName>
    </submittedName>
</protein>
<reference evidence="1 2" key="1">
    <citation type="submission" date="2015-09" db="EMBL/GenBank/DDBJ databases">
        <authorList>
            <person name="Jackson K.R."/>
            <person name="Lunt B.L."/>
            <person name="Fisher J.N.B."/>
            <person name="Gardner A.V."/>
            <person name="Bailey M.E."/>
            <person name="Deus L.M."/>
            <person name="Earl A.S."/>
            <person name="Gibby P.D."/>
            <person name="Hartmann K.A."/>
            <person name="Liu J.E."/>
            <person name="Manci A.M."/>
            <person name="Nielsen D.A."/>
            <person name="Solomon M.B."/>
            <person name="Breakwell D.P."/>
            <person name="Burnett S.H."/>
            <person name="Grose J.H."/>
        </authorList>
    </citation>
    <scope>NUCLEOTIDE SEQUENCE [LARGE SCALE GENOMIC DNA]</scope>
    <source>
        <strain evidence="1 2">CECT 7799</strain>
    </source>
</reference>
<dbReference type="PANTHER" id="PTHR41244">
    <property type="entry name" value="RHAMNAN SYNTHESIS F"/>
    <property type="match status" value="1"/>
</dbReference>
<dbReference type="AlphaFoldDB" id="A0A0M7BB33"/>
<evidence type="ECO:0000313" key="2">
    <source>
        <dbReference type="Proteomes" id="UP000049455"/>
    </source>
</evidence>
<dbReference type="STRING" id="313367.JSE7799_01844"/>
<dbReference type="Proteomes" id="UP000049455">
    <property type="component" value="Unassembled WGS sequence"/>
</dbReference>
<name>A0A0M7BB33_9RHOB</name>
<dbReference type="Pfam" id="PF05045">
    <property type="entry name" value="RgpF"/>
    <property type="match status" value="1"/>
</dbReference>
<dbReference type="EMBL" id="CYPR01000111">
    <property type="protein sequence ID" value="CUH39123.1"/>
    <property type="molecule type" value="Genomic_DNA"/>
</dbReference>
<dbReference type="CDD" id="cd11579">
    <property type="entry name" value="Glyco_tran_WbsX"/>
    <property type="match status" value="1"/>
</dbReference>
<dbReference type="InterPro" id="IPR032719">
    <property type="entry name" value="WbsX"/>
</dbReference>
<gene>
    <name evidence="1" type="ORF">JSE7799_01844</name>
</gene>
<accession>A0A0M7BB33</accession>
<dbReference type="Pfam" id="PF14307">
    <property type="entry name" value="Glyco_tran_WbsX"/>
    <property type="match status" value="1"/>
</dbReference>